<keyword evidence="3" id="KW-1185">Reference proteome</keyword>
<sequence length="93" mass="9445">MVPHAPPSAAASFEAQTVKPSAAGFEAQTGKPSTTGFEAKPGNHLDIEACHLVPRTSSPSSLLGPSPSGPFTCTGLPFALTLVNTPSSSPPRF</sequence>
<dbReference type="AlphaFoldDB" id="A0A5J9VY37"/>
<evidence type="ECO:0000313" key="2">
    <source>
        <dbReference type="EMBL" id="TVU40264.1"/>
    </source>
</evidence>
<dbReference type="Proteomes" id="UP000324897">
    <property type="component" value="Chromosome 4"/>
</dbReference>
<comment type="caution">
    <text evidence="2">The sequence shown here is derived from an EMBL/GenBank/DDBJ whole genome shotgun (WGS) entry which is preliminary data.</text>
</comment>
<dbReference type="EMBL" id="RWGY01000007">
    <property type="protein sequence ID" value="TVU40264.1"/>
    <property type="molecule type" value="Genomic_DNA"/>
</dbReference>
<feature type="region of interest" description="Disordered" evidence="1">
    <location>
        <begin position="1"/>
        <end position="41"/>
    </location>
</feature>
<gene>
    <name evidence="2" type="ORF">EJB05_13718</name>
</gene>
<dbReference type="Gramene" id="TVU40264">
    <property type="protein sequence ID" value="TVU40264"/>
    <property type="gene ID" value="EJB05_13718"/>
</dbReference>
<organism evidence="2 3">
    <name type="scientific">Eragrostis curvula</name>
    <name type="common">weeping love grass</name>
    <dbReference type="NCBI Taxonomy" id="38414"/>
    <lineage>
        <taxon>Eukaryota</taxon>
        <taxon>Viridiplantae</taxon>
        <taxon>Streptophyta</taxon>
        <taxon>Embryophyta</taxon>
        <taxon>Tracheophyta</taxon>
        <taxon>Spermatophyta</taxon>
        <taxon>Magnoliopsida</taxon>
        <taxon>Liliopsida</taxon>
        <taxon>Poales</taxon>
        <taxon>Poaceae</taxon>
        <taxon>PACMAD clade</taxon>
        <taxon>Chloridoideae</taxon>
        <taxon>Eragrostideae</taxon>
        <taxon>Eragrostidinae</taxon>
        <taxon>Eragrostis</taxon>
    </lineage>
</organism>
<name>A0A5J9VY37_9POAL</name>
<evidence type="ECO:0000256" key="1">
    <source>
        <dbReference type="SAM" id="MobiDB-lite"/>
    </source>
</evidence>
<evidence type="ECO:0000313" key="3">
    <source>
        <dbReference type="Proteomes" id="UP000324897"/>
    </source>
</evidence>
<accession>A0A5J9VY37</accession>
<reference evidence="2 3" key="1">
    <citation type="journal article" date="2019" name="Sci. Rep.">
        <title>A high-quality genome of Eragrostis curvula grass provides insights into Poaceae evolution and supports new strategies to enhance forage quality.</title>
        <authorList>
            <person name="Carballo J."/>
            <person name="Santos B.A.C.M."/>
            <person name="Zappacosta D."/>
            <person name="Garbus I."/>
            <person name="Selva J.P."/>
            <person name="Gallo C.A."/>
            <person name="Diaz A."/>
            <person name="Albertini E."/>
            <person name="Caccamo M."/>
            <person name="Echenique V."/>
        </authorList>
    </citation>
    <scope>NUCLEOTIDE SEQUENCE [LARGE SCALE GENOMIC DNA]</scope>
    <source>
        <strain evidence="3">cv. Victoria</strain>
        <tissue evidence="2">Leaf</tissue>
    </source>
</reference>
<protein>
    <submittedName>
        <fullName evidence="2">Uncharacterized protein</fullName>
    </submittedName>
</protein>
<proteinExistence type="predicted"/>